<keyword evidence="4" id="KW-0804">Transcription</keyword>
<keyword evidence="7" id="KW-1185">Reference proteome</keyword>
<dbReference type="FunFam" id="1.10.10.10:FF:000001">
    <property type="entry name" value="LysR family transcriptional regulator"/>
    <property type="match status" value="1"/>
</dbReference>
<dbReference type="Gene3D" id="1.10.10.10">
    <property type="entry name" value="Winged helix-like DNA-binding domain superfamily/Winged helix DNA-binding domain"/>
    <property type="match status" value="1"/>
</dbReference>
<dbReference type="PANTHER" id="PTHR30346:SF0">
    <property type="entry name" value="HCA OPERON TRANSCRIPTIONAL ACTIVATOR HCAR"/>
    <property type="match status" value="1"/>
</dbReference>
<evidence type="ECO:0000256" key="1">
    <source>
        <dbReference type="ARBA" id="ARBA00009437"/>
    </source>
</evidence>
<reference evidence="6" key="1">
    <citation type="journal article" date="2014" name="Int. J. Syst. Evol. Microbiol.">
        <title>Complete genome sequence of Corynebacterium casei LMG S-19264T (=DSM 44701T), isolated from a smear-ripened cheese.</title>
        <authorList>
            <consortium name="US DOE Joint Genome Institute (JGI-PGF)"/>
            <person name="Walter F."/>
            <person name="Albersmeier A."/>
            <person name="Kalinowski J."/>
            <person name="Ruckert C."/>
        </authorList>
    </citation>
    <scope>NUCLEOTIDE SEQUENCE</scope>
    <source>
        <strain evidence="6">CGMCC 1.15493</strain>
    </source>
</reference>
<dbReference type="RefSeq" id="WP_188848960.1">
    <property type="nucleotide sequence ID" value="NZ_BMJJ01000001.1"/>
</dbReference>
<dbReference type="InterPro" id="IPR036388">
    <property type="entry name" value="WH-like_DNA-bd_sf"/>
</dbReference>
<organism evidence="6 7">
    <name type="scientific">Aureimonas glaciei</name>
    <dbReference type="NCBI Taxonomy" id="1776957"/>
    <lineage>
        <taxon>Bacteria</taxon>
        <taxon>Pseudomonadati</taxon>
        <taxon>Pseudomonadota</taxon>
        <taxon>Alphaproteobacteria</taxon>
        <taxon>Hyphomicrobiales</taxon>
        <taxon>Aurantimonadaceae</taxon>
        <taxon>Aureimonas</taxon>
    </lineage>
</organism>
<dbReference type="AlphaFoldDB" id="A0A916XSS0"/>
<dbReference type="PRINTS" id="PR00039">
    <property type="entry name" value="HTHLYSR"/>
</dbReference>
<keyword evidence="2" id="KW-0805">Transcription regulation</keyword>
<dbReference type="Proteomes" id="UP000613160">
    <property type="component" value="Unassembled WGS sequence"/>
</dbReference>
<evidence type="ECO:0000256" key="2">
    <source>
        <dbReference type="ARBA" id="ARBA00023015"/>
    </source>
</evidence>
<proteinExistence type="inferred from homology"/>
<dbReference type="EMBL" id="BMJJ01000001">
    <property type="protein sequence ID" value="GGD05102.1"/>
    <property type="molecule type" value="Genomic_DNA"/>
</dbReference>
<dbReference type="SUPFAM" id="SSF53850">
    <property type="entry name" value="Periplasmic binding protein-like II"/>
    <property type="match status" value="1"/>
</dbReference>
<evidence type="ECO:0000256" key="3">
    <source>
        <dbReference type="ARBA" id="ARBA00023125"/>
    </source>
</evidence>
<dbReference type="InterPro" id="IPR005119">
    <property type="entry name" value="LysR_subst-bd"/>
</dbReference>
<protein>
    <submittedName>
        <fullName evidence="6">LysR family transcriptional regulator</fullName>
    </submittedName>
</protein>
<accession>A0A916XSS0</accession>
<gene>
    <name evidence="6" type="ORF">GCM10011335_04980</name>
</gene>
<sequence length="304" mass="33252">MELLQIRCVLAVADAMHFGKAARSLEMMPAALGRQVRLLENELGVPLFARTTRSVALTTEGRVFVAEATAILERADALVQGCRERGRSLTRTIRLGAIDSASAGLVPSLIHDLHVIDPELTVELTEDKSIRLLPKLLSGRLDLAIVRPGARLDARLRTRFLLHESAVVALPVDHPLSLGRSVSVAELSDVAMIIPERGSRPHSYDLTMKLFESVGLTPRIAQIAEEKQTILNMVAARIGAAIVPLWSTRLAVPGVAFLHLADVEASARNRLPLSVVWQAQVRDANRDRLLDLLEANLDRYSSEA</sequence>
<keyword evidence="3" id="KW-0238">DNA-binding</keyword>
<evidence type="ECO:0000256" key="4">
    <source>
        <dbReference type="ARBA" id="ARBA00023163"/>
    </source>
</evidence>
<dbReference type="CDD" id="cd08414">
    <property type="entry name" value="PBP2_LTTR_aromatics_like"/>
    <property type="match status" value="1"/>
</dbReference>
<dbReference type="InterPro" id="IPR000847">
    <property type="entry name" value="LysR_HTH_N"/>
</dbReference>
<dbReference type="GO" id="GO:0032993">
    <property type="term" value="C:protein-DNA complex"/>
    <property type="evidence" value="ECO:0007669"/>
    <property type="project" value="TreeGrafter"/>
</dbReference>
<evidence type="ECO:0000313" key="7">
    <source>
        <dbReference type="Proteomes" id="UP000613160"/>
    </source>
</evidence>
<comment type="similarity">
    <text evidence="1">Belongs to the LysR transcriptional regulatory family.</text>
</comment>
<dbReference type="PANTHER" id="PTHR30346">
    <property type="entry name" value="TRANSCRIPTIONAL DUAL REGULATOR HCAR-RELATED"/>
    <property type="match status" value="1"/>
</dbReference>
<comment type="caution">
    <text evidence="6">The sequence shown here is derived from an EMBL/GenBank/DDBJ whole genome shotgun (WGS) entry which is preliminary data.</text>
</comment>
<dbReference type="GO" id="GO:0003677">
    <property type="term" value="F:DNA binding"/>
    <property type="evidence" value="ECO:0007669"/>
    <property type="project" value="UniProtKB-KW"/>
</dbReference>
<evidence type="ECO:0000313" key="6">
    <source>
        <dbReference type="EMBL" id="GGD05102.1"/>
    </source>
</evidence>
<dbReference type="Gene3D" id="3.40.190.10">
    <property type="entry name" value="Periplasmic binding protein-like II"/>
    <property type="match status" value="2"/>
</dbReference>
<dbReference type="PROSITE" id="PS50931">
    <property type="entry name" value="HTH_LYSR"/>
    <property type="match status" value="1"/>
</dbReference>
<feature type="domain" description="HTH lysR-type" evidence="5">
    <location>
        <begin position="1"/>
        <end position="58"/>
    </location>
</feature>
<dbReference type="InterPro" id="IPR036390">
    <property type="entry name" value="WH_DNA-bd_sf"/>
</dbReference>
<dbReference type="GO" id="GO:0003700">
    <property type="term" value="F:DNA-binding transcription factor activity"/>
    <property type="evidence" value="ECO:0007669"/>
    <property type="project" value="InterPro"/>
</dbReference>
<evidence type="ECO:0000259" key="5">
    <source>
        <dbReference type="PROSITE" id="PS50931"/>
    </source>
</evidence>
<name>A0A916XSS0_9HYPH</name>
<dbReference type="SUPFAM" id="SSF46785">
    <property type="entry name" value="Winged helix' DNA-binding domain"/>
    <property type="match status" value="1"/>
</dbReference>
<reference evidence="6" key="2">
    <citation type="submission" date="2020-09" db="EMBL/GenBank/DDBJ databases">
        <authorList>
            <person name="Sun Q."/>
            <person name="Zhou Y."/>
        </authorList>
    </citation>
    <scope>NUCLEOTIDE SEQUENCE</scope>
    <source>
        <strain evidence="6">CGMCC 1.15493</strain>
    </source>
</reference>
<dbReference type="Pfam" id="PF03466">
    <property type="entry name" value="LysR_substrate"/>
    <property type="match status" value="1"/>
</dbReference>
<dbReference type="Pfam" id="PF00126">
    <property type="entry name" value="HTH_1"/>
    <property type="match status" value="1"/>
</dbReference>